<reference evidence="2" key="1">
    <citation type="submission" date="2001-08" db="EMBL/GenBank/DDBJ databases">
        <title>Oryza sativa nipponbare(GA3) genomic DNA, chromosome 2, BAC clone:OJ1111_E07.</title>
        <authorList>
            <person name="Sasaki T."/>
            <person name="Matsumoto T."/>
            <person name="Yamamoto K."/>
        </authorList>
    </citation>
    <scope>NUCLEOTIDE SEQUENCE</scope>
</reference>
<gene>
    <name evidence="2" type="ORF">OJ1111_E07.12</name>
    <name evidence="3" type="ORF">P0459B01.41</name>
</gene>
<name>Q6Z8C9_ORYSJ</name>
<feature type="region of interest" description="Disordered" evidence="1">
    <location>
        <begin position="1"/>
        <end position="99"/>
    </location>
</feature>
<reference evidence="3" key="2">
    <citation type="submission" date="2002-02" db="EMBL/GenBank/DDBJ databases">
        <title>Oryza sativa nipponbare(GA3) genomic DNA, chromosome 2, PAC clone:P0459B01.</title>
        <authorList>
            <person name="Sasaki T."/>
            <person name="Matsumoto T."/>
            <person name="Yamamoto K."/>
        </authorList>
    </citation>
    <scope>NUCLEOTIDE SEQUENCE</scope>
</reference>
<feature type="compositionally biased region" description="Basic residues" evidence="1">
    <location>
        <begin position="10"/>
        <end position="21"/>
    </location>
</feature>
<dbReference type="Proteomes" id="UP000000763">
    <property type="component" value="Chromosome 2"/>
</dbReference>
<evidence type="ECO:0000313" key="3">
    <source>
        <dbReference type="EMBL" id="BAD07890.1"/>
    </source>
</evidence>
<evidence type="ECO:0000313" key="4">
    <source>
        <dbReference type="Proteomes" id="UP000000763"/>
    </source>
</evidence>
<dbReference type="EMBL" id="AP004778">
    <property type="protein sequence ID" value="BAD07890.1"/>
    <property type="molecule type" value="Genomic_DNA"/>
</dbReference>
<protein>
    <submittedName>
        <fullName evidence="3">Uncharacterized protein</fullName>
    </submittedName>
</protein>
<organism evidence="3 4">
    <name type="scientific">Oryza sativa subsp. japonica</name>
    <name type="common">Rice</name>
    <dbReference type="NCBI Taxonomy" id="39947"/>
    <lineage>
        <taxon>Eukaryota</taxon>
        <taxon>Viridiplantae</taxon>
        <taxon>Streptophyta</taxon>
        <taxon>Embryophyta</taxon>
        <taxon>Tracheophyta</taxon>
        <taxon>Spermatophyta</taxon>
        <taxon>Magnoliopsida</taxon>
        <taxon>Liliopsida</taxon>
        <taxon>Poales</taxon>
        <taxon>Poaceae</taxon>
        <taxon>BOP clade</taxon>
        <taxon>Oryzoideae</taxon>
        <taxon>Oryzeae</taxon>
        <taxon>Oryzinae</taxon>
        <taxon>Oryza</taxon>
        <taxon>Oryza sativa</taxon>
    </lineage>
</organism>
<evidence type="ECO:0000256" key="1">
    <source>
        <dbReference type="SAM" id="MobiDB-lite"/>
    </source>
</evidence>
<evidence type="ECO:0000313" key="2">
    <source>
        <dbReference type="EMBL" id="BAD07519.1"/>
    </source>
</evidence>
<proteinExistence type="predicted"/>
<sequence>MNICVTRSGGWRHRSAARRNKQMNQPANPGHAKVQRRGQGRKHEKDGGQWNETDTIPYQAGNEHMVAPPGTDASGGSTRRNGGGVGGRRGIASPRSPPATVMRSGEVYWLAPDAREREQQVVVRAGSGPVHSFSLSLSPVGGWSPCQLDVIFKL</sequence>
<dbReference type="AlphaFoldDB" id="Q6Z8C9"/>
<reference evidence="4" key="4">
    <citation type="journal article" date="2008" name="Nucleic Acids Res.">
        <title>The rice annotation project database (RAP-DB): 2008 update.</title>
        <authorList>
            <consortium name="The rice annotation project (RAP)"/>
        </authorList>
    </citation>
    <scope>GENOME REANNOTATION</scope>
    <source>
        <strain evidence="4">cv. Nipponbare</strain>
    </source>
</reference>
<reference evidence="4" key="3">
    <citation type="journal article" date="2005" name="Nature">
        <title>The map-based sequence of the rice genome.</title>
        <authorList>
            <consortium name="International rice genome sequencing project (IRGSP)"/>
            <person name="Matsumoto T."/>
            <person name="Wu J."/>
            <person name="Kanamori H."/>
            <person name="Katayose Y."/>
            <person name="Fujisawa M."/>
            <person name="Namiki N."/>
            <person name="Mizuno H."/>
            <person name="Yamamoto K."/>
            <person name="Antonio B.A."/>
            <person name="Baba T."/>
            <person name="Sakata K."/>
            <person name="Nagamura Y."/>
            <person name="Aoki H."/>
            <person name="Arikawa K."/>
            <person name="Arita K."/>
            <person name="Bito T."/>
            <person name="Chiden Y."/>
            <person name="Fujitsuka N."/>
            <person name="Fukunaka R."/>
            <person name="Hamada M."/>
            <person name="Harada C."/>
            <person name="Hayashi A."/>
            <person name="Hijishita S."/>
            <person name="Honda M."/>
            <person name="Hosokawa S."/>
            <person name="Ichikawa Y."/>
            <person name="Idonuma A."/>
            <person name="Iijima M."/>
            <person name="Ikeda M."/>
            <person name="Ikeno M."/>
            <person name="Ito K."/>
            <person name="Ito S."/>
            <person name="Ito T."/>
            <person name="Ito Y."/>
            <person name="Ito Y."/>
            <person name="Iwabuchi A."/>
            <person name="Kamiya K."/>
            <person name="Karasawa W."/>
            <person name="Kurita K."/>
            <person name="Katagiri S."/>
            <person name="Kikuta A."/>
            <person name="Kobayashi H."/>
            <person name="Kobayashi N."/>
            <person name="Machita K."/>
            <person name="Maehara T."/>
            <person name="Masukawa M."/>
            <person name="Mizubayashi T."/>
            <person name="Mukai Y."/>
            <person name="Nagasaki H."/>
            <person name="Nagata Y."/>
            <person name="Naito S."/>
            <person name="Nakashima M."/>
            <person name="Nakama Y."/>
            <person name="Nakamichi Y."/>
            <person name="Nakamura M."/>
            <person name="Meguro A."/>
            <person name="Negishi M."/>
            <person name="Ohta I."/>
            <person name="Ohta T."/>
            <person name="Okamoto M."/>
            <person name="Ono N."/>
            <person name="Saji S."/>
            <person name="Sakaguchi M."/>
            <person name="Sakai K."/>
            <person name="Shibata M."/>
            <person name="Shimokawa T."/>
            <person name="Song J."/>
            <person name="Takazaki Y."/>
            <person name="Terasawa K."/>
            <person name="Tsugane M."/>
            <person name="Tsuji K."/>
            <person name="Ueda S."/>
            <person name="Waki K."/>
            <person name="Yamagata H."/>
            <person name="Yamamoto M."/>
            <person name="Yamamoto S."/>
            <person name="Yamane H."/>
            <person name="Yoshiki S."/>
            <person name="Yoshihara R."/>
            <person name="Yukawa K."/>
            <person name="Zhong H."/>
            <person name="Yano M."/>
            <person name="Yuan Q."/>
            <person name="Ouyang S."/>
            <person name="Liu J."/>
            <person name="Jones K.M."/>
            <person name="Gansberger K."/>
            <person name="Moffat K."/>
            <person name="Hill J."/>
            <person name="Bera J."/>
            <person name="Fadrosh D."/>
            <person name="Jin S."/>
            <person name="Johri S."/>
            <person name="Kim M."/>
            <person name="Overton L."/>
            <person name="Reardon M."/>
            <person name="Tsitrin T."/>
            <person name="Vuong H."/>
            <person name="Weaver B."/>
            <person name="Ciecko A."/>
            <person name="Tallon L."/>
            <person name="Jackson J."/>
            <person name="Pai G."/>
            <person name="Aken S.V."/>
            <person name="Utterback T."/>
            <person name="Reidmuller S."/>
            <person name="Feldblyum T."/>
            <person name="Hsiao J."/>
            <person name="Zismann V."/>
            <person name="Iobst S."/>
            <person name="de Vazeille A.R."/>
            <person name="Buell C.R."/>
            <person name="Ying K."/>
            <person name="Li Y."/>
            <person name="Lu T."/>
            <person name="Huang Y."/>
            <person name="Zhao Q."/>
            <person name="Feng Q."/>
            <person name="Zhang L."/>
            <person name="Zhu J."/>
            <person name="Weng Q."/>
            <person name="Mu J."/>
            <person name="Lu Y."/>
            <person name="Fan D."/>
            <person name="Liu Y."/>
            <person name="Guan J."/>
            <person name="Zhang Y."/>
            <person name="Yu S."/>
            <person name="Liu X."/>
            <person name="Zhang Y."/>
            <person name="Hong G."/>
            <person name="Han B."/>
            <person name="Choisne N."/>
            <person name="Demange N."/>
            <person name="Orjeda G."/>
            <person name="Samain S."/>
            <person name="Cattolico L."/>
            <person name="Pelletier E."/>
            <person name="Couloux A."/>
            <person name="Segurens B."/>
            <person name="Wincker P."/>
            <person name="D'Hont A."/>
            <person name="Scarpelli C."/>
            <person name="Weissenbach J."/>
            <person name="Salanoubat M."/>
            <person name="Quetier F."/>
            <person name="Yu Y."/>
            <person name="Kim H.R."/>
            <person name="Rambo T."/>
            <person name="Currie J."/>
            <person name="Collura K."/>
            <person name="Luo M."/>
            <person name="Yang T."/>
            <person name="Ammiraju J.S.S."/>
            <person name="Engler F."/>
            <person name="Soderlund C."/>
            <person name="Wing R.A."/>
            <person name="Palmer L.E."/>
            <person name="de la Bastide M."/>
            <person name="Spiegel L."/>
            <person name="Nascimento L."/>
            <person name="Zutavern T."/>
            <person name="O'Shaughnessy A."/>
            <person name="Dike S."/>
            <person name="Dedhia N."/>
            <person name="Preston R."/>
            <person name="Balija V."/>
            <person name="McCombie W.R."/>
            <person name="Chow T."/>
            <person name="Chen H."/>
            <person name="Chung M."/>
            <person name="Chen C."/>
            <person name="Shaw J."/>
            <person name="Wu H."/>
            <person name="Hsiao K."/>
            <person name="Chao Y."/>
            <person name="Chu M."/>
            <person name="Cheng C."/>
            <person name="Hour A."/>
            <person name="Lee P."/>
            <person name="Lin S."/>
            <person name="Lin Y."/>
            <person name="Liou J."/>
            <person name="Liu S."/>
            <person name="Hsing Y."/>
            <person name="Raghuvanshi S."/>
            <person name="Mohanty A."/>
            <person name="Bharti A.K."/>
            <person name="Gaur A."/>
            <person name="Gupta V."/>
            <person name="Kumar D."/>
            <person name="Ravi V."/>
            <person name="Vij S."/>
            <person name="Kapur A."/>
            <person name="Khurana P."/>
            <person name="Khurana P."/>
            <person name="Khurana J.P."/>
            <person name="Tyagi A.K."/>
            <person name="Gaikwad K."/>
            <person name="Singh A."/>
            <person name="Dalal V."/>
            <person name="Srivastava S."/>
            <person name="Dixit A."/>
            <person name="Pal A.K."/>
            <person name="Ghazi I.A."/>
            <person name="Yadav M."/>
            <person name="Pandit A."/>
            <person name="Bhargava A."/>
            <person name="Sureshbabu K."/>
            <person name="Batra K."/>
            <person name="Sharma T.R."/>
            <person name="Mohapatra T."/>
            <person name="Singh N.K."/>
            <person name="Messing J."/>
            <person name="Nelson A.B."/>
            <person name="Fuks G."/>
            <person name="Kavchok S."/>
            <person name="Keizer G."/>
            <person name="Linton E."/>
            <person name="Llaca V."/>
            <person name="Song R."/>
            <person name="Tanyolac B."/>
            <person name="Young S."/>
            <person name="Ho-Il K."/>
            <person name="Hahn J.H."/>
            <person name="Sangsakoo G."/>
            <person name="Vanavichit A."/>
            <person name="de Mattos Luiz.A.T."/>
            <person name="Zimmer P.D."/>
            <person name="Malone G."/>
            <person name="Dellagostin O."/>
            <person name="de Oliveira A.C."/>
            <person name="Bevan M."/>
            <person name="Bancroft I."/>
            <person name="Minx P."/>
            <person name="Cordum H."/>
            <person name="Wilson R."/>
            <person name="Cheng Z."/>
            <person name="Jin W."/>
            <person name="Jiang J."/>
            <person name="Leong S.A."/>
            <person name="Iwama H."/>
            <person name="Gojobori T."/>
            <person name="Itoh T."/>
            <person name="Niimura Y."/>
            <person name="Fujii Y."/>
            <person name="Habara T."/>
            <person name="Sakai H."/>
            <person name="Sato Y."/>
            <person name="Wilson G."/>
            <person name="Kumar K."/>
            <person name="McCouch S."/>
            <person name="Juretic N."/>
            <person name="Hoen D."/>
            <person name="Wright S."/>
            <person name="Bruskiewich R."/>
            <person name="Bureau T."/>
            <person name="Miyao A."/>
            <person name="Hirochika H."/>
            <person name="Nishikawa T."/>
            <person name="Kadowaki K."/>
            <person name="Sugiura M."/>
            <person name="Burr B."/>
            <person name="Sasaki T."/>
        </authorList>
    </citation>
    <scope>NUCLEOTIDE SEQUENCE [LARGE SCALE GENOMIC DNA]</scope>
    <source>
        <strain evidence="4">cv. Nipponbare</strain>
    </source>
</reference>
<dbReference type="EMBL" id="AP003994">
    <property type="protein sequence ID" value="BAD07519.1"/>
    <property type="molecule type" value="Genomic_DNA"/>
</dbReference>
<accession>Q6Z8C9</accession>